<organism evidence="2">
    <name type="scientific">Brassica oleracea</name>
    <name type="common">Wild cabbage</name>
    <dbReference type="NCBI Taxonomy" id="3712"/>
    <lineage>
        <taxon>Eukaryota</taxon>
        <taxon>Viridiplantae</taxon>
        <taxon>Streptophyta</taxon>
        <taxon>Embryophyta</taxon>
        <taxon>Tracheophyta</taxon>
        <taxon>Spermatophyta</taxon>
        <taxon>Magnoliopsida</taxon>
        <taxon>eudicotyledons</taxon>
        <taxon>Gunneridae</taxon>
        <taxon>Pentapetalae</taxon>
        <taxon>rosids</taxon>
        <taxon>malvids</taxon>
        <taxon>Brassicales</taxon>
        <taxon>Brassicaceae</taxon>
        <taxon>Brassiceae</taxon>
        <taxon>Brassica</taxon>
    </lineage>
</organism>
<reference evidence="2" key="1">
    <citation type="submission" date="2018-11" db="EMBL/GenBank/DDBJ databases">
        <authorList>
            <consortium name="Genoscope - CEA"/>
            <person name="William W."/>
        </authorList>
    </citation>
    <scope>NUCLEOTIDE SEQUENCE</scope>
</reference>
<evidence type="ECO:0000313" key="2">
    <source>
        <dbReference type="EMBL" id="VDD19200.1"/>
    </source>
</evidence>
<protein>
    <submittedName>
        <fullName evidence="2">Uncharacterized protein</fullName>
    </submittedName>
</protein>
<evidence type="ECO:0000256" key="1">
    <source>
        <dbReference type="SAM" id="MobiDB-lite"/>
    </source>
</evidence>
<proteinExistence type="predicted"/>
<name>A0A3P6CX99_BRAOL</name>
<dbReference type="AlphaFoldDB" id="A0A3P6CX99"/>
<accession>A0A3P6CX99</accession>
<dbReference type="EMBL" id="LR031874">
    <property type="protein sequence ID" value="VDD19200.1"/>
    <property type="molecule type" value="Genomic_DNA"/>
</dbReference>
<feature type="region of interest" description="Disordered" evidence="1">
    <location>
        <begin position="75"/>
        <end position="103"/>
    </location>
</feature>
<feature type="region of interest" description="Disordered" evidence="1">
    <location>
        <begin position="36"/>
        <end position="55"/>
    </location>
</feature>
<sequence>MNERINCLRCFSKLEKRKTKHKTLFKSQASQPNLRIGSLNRKNGFNEFHTDGGWSRRRGDAIEERRQAICHRLEAQRQTHSPLARRRNLRRLQGSTVDKTKGN</sequence>
<gene>
    <name evidence="2" type="ORF">BOLC2T06603H</name>
</gene>